<dbReference type="Pfam" id="PF17802">
    <property type="entry name" value="SpaA"/>
    <property type="match status" value="3"/>
</dbReference>
<dbReference type="PANTHER" id="PTHR36108:SF13">
    <property type="entry name" value="COLOSSIN-B-RELATED"/>
    <property type="match status" value="1"/>
</dbReference>
<evidence type="ECO:0000259" key="4">
    <source>
        <dbReference type="Pfam" id="PF17802"/>
    </source>
</evidence>
<evidence type="ECO:0000313" key="5">
    <source>
        <dbReference type="EMBL" id="EKC52924.1"/>
    </source>
</evidence>
<gene>
    <name evidence="5" type="ORF">LEA_16639</name>
</gene>
<dbReference type="InterPro" id="IPR013783">
    <property type="entry name" value="Ig-like_fold"/>
</dbReference>
<organism evidence="5">
    <name type="scientific">human gut metagenome</name>
    <dbReference type="NCBI Taxonomy" id="408170"/>
    <lineage>
        <taxon>unclassified sequences</taxon>
        <taxon>metagenomes</taxon>
        <taxon>organismal metagenomes</taxon>
    </lineage>
</organism>
<dbReference type="InterPro" id="IPR041033">
    <property type="entry name" value="SpaA_PFL_dom_1"/>
</dbReference>
<dbReference type="SUPFAM" id="SSF49478">
    <property type="entry name" value="Cna protein B-type domain"/>
    <property type="match status" value="2"/>
</dbReference>
<keyword evidence="2" id="KW-0964">Secreted</keyword>
<evidence type="ECO:0000256" key="1">
    <source>
        <dbReference type="ARBA" id="ARBA00007257"/>
    </source>
</evidence>
<protein>
    <submittedName>
        <fullName evidence="5">Collagen adhesion protein</fullName>
    </submittedName>
</protein>
<comment type="similarity">
    <text evidence="1">Belongs to the serine-aspartate repeat-containing protein (SDr) family.</text>
</comment>
<dbReference type="EMBL" id="AJWY01011378">
    <property type="protein sequence ID" value="EKC52924.1"/>
    <property type="molecule type" value="Genomic_DNA"/>
</dbReference>
<proteinExistence type="inferred from homology"/>
<evidence type="ECO:0000256" key="3">
    <source>
        <dbReference type="ARBA" id="ARBA00022729"/>
    </source>
</evidence>
<sequence>MTSVGGMKLIKTSEDGVISGIRFHFTGPKDFSKTFTTDENGEIPLSGLAPGTYTITEESMDRYVPNQSKTITIASNQSTSVAFHNTLKKFRVNVTKQDYEKGHAQGDAKLGGAVYGLYKGDELVAQYITDSNGSFTTDYFVCGTDWTVREISPSEGYLLNDTVYRVGADPRDYNIEYNTAPDMTVMEQVIKGKISIIKHTDDGETQIETPEKGAEFQIFLKSSGSFVNADKDERDTIVCDQDGFASTKLLPYGVYTVHQTKGWDGREKITDFDVFINTDGKTYKFLINNKNFESYLKVVKLDKETGKRIPYEGAAFEIYDSNNHRITMQYTYPQVTSIHTFYTNKEDI</sequence>
<dbReference type="PANTHER" id="PTHR36108">
    <property type="entry name" value="COLOSSIN-B-RELATED"/>
    <property type="match status" value="1"/>
</dbReference>
<keyword evidence="3" id="KW-0732">Signal</keyword>
<name>K1SBV9_9ZZZZ</name>
<feature type="domain" description="SpaA-like prealbumin fold" evidence="4">
    <location>
        <begin position="101"/>
        <end position="169"/>
    </location>
</feature>
<comment type="caution">
    <text evidence="5">The sequence shown here is derived from an EMBL/GenBank/DDBJ whole genome shotgun (WGS) entry which is preliminary data.</text>
</comment>
<feature type="domain" description="SpaA-like prealbumin fold" evidence="4">
    <location>
        <begin position="6"/>
        <end position="85"/>
    </location>
</feature>
<dbReference type="AlphaFoldDB" id="K1SBV9"/>
<evidence type="ECO:0000256" key="2">
    <source>
        <dbReference type="ARBA" id="ARBA00022525"/>
    </source>
</evidence>
<reference evidence="5" key="1">
    <citation type="journal article" date="2013" name="Environ. Microbiol.">
        <title>Microbiota from the distal guts of lean and obese adolescents exhibit partial functional redundancy besides clear differences in community structure.</title>
        <authorList>
            <person name="Ferrer M."/>
            <person name="Ruiz A."/>
            <person name="Lanza F."/>
            <person name="Haange S.B."/>
            <person name="Oberbach A."/>
            <person name="Till H."/>
            <person name="Bargiela R."/>
            <person name="Campoy C."/>
            <person name="Segura M.T."/>
            <person name="Richter M."/>
            <person name="von Bergen M."/>
            <person name="Seifert J."/>
            <person name="Suarez A."/>
        </authorList>
    </citation>
    <scope>NUCLEOTIDE SEQUENCE</scope>
</reference>
<feature type="domain" description="SpaA-like prealbumin fold" evidence="4">
    <location>
        <begin position="194"/>
        <end position="290"/>
    </location>
</feature>
<accession>K1SBV9</accession>
<dbReference type="Gene3D" id="2.60.40.10">
    <property type="entry name" value="Immunoglobulins"/>
    <property type="match status" value="3"/>
</dbReference>